<dbReference type="PROSITE" id="PS51257">
    <property type="entry name" value="PROKAR_LIPOPROTEIN"/>
    <property type="match status" value="1"/>
</dbReference>
<dbReference type="InterPro" id="IPR011459">
    <property type="entry name" value="DUF1565"/>
</dbReference>
<evidence type="ECO:0000313" key="3">
    <source>
        <dbReference type="Proteomes" id="UP001466331"/>
    </source>
</evidence>
<accession>A0ABU9UDK1</accession>
<feature type="domain" description="DUF1565" evidence="1">
    <location>
        <begin position="146"/>
        <end position="339"/>
    </location>
</feature>
<proteinExistence type="predicted"/>
<dbReference type="RefSeq" id="WP_420070197.1">
    <property type="nucleotide sequence ID" value="NZ_JBCHKQ010000005.1"/>
</dbReference>
<dbReference type="EMBL" id="JBCHKQ010000005">
    <property type="protein sequence ID" value="MEM5948746.1"/>
    <property type="molecule type" value="Genomic_DNA"/>
</dbReference>
<dbReference type="InterPro" id="IPR011050">
    <property type="entry name" value="Pectin_lyase_fold/virulence"/>
</dbReference>
<sequence length="493" mass="52807">MKKISVLLCIIFIILTLSCTLTYEDTAEVSIDIGDIMPSRGSALPQIETGAPIEIGGVRLTVRGPNMPKIEKKFLSGTIAITIPAGADREFYLEIYDTEQSLAFIGTARADLYPGATARIRIKLQTAPGWVPTVYVSSLSNAQMPDGSKQYPFSTISDAIAYTQGPVEIRVAAGTYNESLQLRDGIRLKGGYNYDFSLRKFYSPADREDINYKTTISSAASTYGTGIIYITGGCLIEGFTIENTSGATSGDVNVIISDIFSYTNKPIYILNNTINNNNASANATAIGITGAVNTHIVNNLITMDKYNTYSKGIVFSINELTQYASTYVIANNAIQSNKAIELADNSLGKYYVLGNSIDAATAIAAESGDIYIANNIIIASGASMTGASLDITGKTQNNYIYYTGAAAADPADYTGTSNIHNGSSLPSVNPTFNAILKAKENIDIRIFTGGANLSSVIDSMSVPDSIRALLYLDAENISRLPTWAIGAYQSSYM</sequence>
<reference evidence="2 3" key="1">
    <citation type="submission" date="2024-03" db="EMBL/GenBank/DDBJ databases">
        <title>Ignisphaera cupida sp. nov., a hyperthermophilic hydrolytic archaeon from a hot spring of Kamchatka, and proposal of Ignisphaeraceae fam. nov.</title>
        <authorList>
            <person name="Podosokorskaya O.A."/>
            <person name="Elcheninov A.G."/>
            <person name="Maltseva A.I."/>
            <person name="Zayulina K.S."/>
            <person name="Novikov A."/>
            <person name="Merkel A.Y."/>
        </authorList>
    </citation>
    <scope>NUCLEOTIDE SEQUENCE [LARGE SCALE GENOMIC DNA]</scope>
    <source>
        <strain evidence="2 3">38H-sp</strain>
    </source>
</reference>
<dbReference type="SUPFAM" id="SSF51126">
    <property type="entry name" value="Pectin lyase-like"/>
    <property type="match status" value="1"/>
</dbReference>
<gene>
    <name evidence="2" type="ORF">WKV44_09345</name>
</gene>
<evidence type="ECO:0000313" key="2">
    <source>
        <dbReference type="EMBL" id="MEM5948746.1"/>
    </source>
</evidence>
<dbReference type="Gene3D" id="2.160.20.10">
    <property type="entry name" value="Single-stranded right-handed beta-helix, Pectin lyase-like"/>
    <property type="match status" value="1"/>
</dbReference>
<dbReference type="InterPro" id="IPR012334">
    <property type="entry name" value="Pectin_lyas_fold"/>
</dbReference>
<evidence type="ECO:0000259" key="1">
    <source>
        <dbReference type="Pfam" id="PF07602"/>
    </source>
</evidence>
<keyword evidence="3" id="KW-1185">Reference proteome</keyword>
<organism evidence="2 3">
    <name type="scientific">Rarispira pelagica</name>
    <dbReference type="NCBI Taxonomy" id="3141764"/>
    <lineage>
        <taxon>Bacteria</taxon>
        <taxon>Pseudomonadati</taxon>
        <taxon>Spirochaetota</taxon>
        <taxon>Spirochaetia</taxon>
        <taxon>Winmispirales</taxon>
        <taxon>Winmispiraceae</taxon>
        <taxon>Rarispira</taxon>
    </lineage>
</organism>
<protein>
    <submittedName>
        <fullName evidence="2">DUF1565 domain-containing protein</fullName>
    </submittedName>
</protein>
<name>A0ABU9UDK1_9SPIR</name>
<dbReference type="Proteomes" id="UP001466331">
    <property type="component" value="Unassembled WGS sequence"/>
</dbReference>
<comment type="caution">
    <text evidence="2">The sequence shown here is derived from an EMBL/GenBank/DDBJ whole genome shotgun (WGS) entry which is preliminary data.</text>
</comment>
<dbReference type="Pfam" id="PF07602">
    <property type="entry name" value="DUF1565"/>
    <property type="match status" value="1"/>
</dbReference>